<organism evidence="4 5">
    <name type="scientific">Fusicatenibacter faecihominis</name>
    <dbReference type="NCBI Taxonomy" id="2881276"/>
    <lineage>
        <taxon>Bacteria</taxon>
        <taxon>Bacillati</taxon>
        <taxon>Bacillota</taxon>
        <taxon>Clostridia</taxon>
        <taxon>Lachnospirales</taxon>
        <taxon>Lachnospiraceae</taxon>
        <taxon>Fusicatenibacter</taxon>
    </lineage>
</organism>
<evidence type="ECO:0000313" key="5">
    <source>
        <dbReference type="Proteomes" id="UP001197875"/>
    </source>
</evidence>
<dbReference type="RefSeq" id="WP_178045090.1">
    <property type="nucleotide sequence ID" value="NZ_JAJEPR010000009.1"/>
</dbReference>
<keyword evidence="2" id="KW-0812">Transmembrane</keyword>
<evidence type="ECO:0000259" key="3">
    <source>
        <dbReference type="Pfam" id="PF13472"/>
    </source>
</evidence>
<protein>
    <submittedName>
        <fullName evidence="4">GDSL-type esterase/lipase family protein</fullName>
    </submittedName>
</protein>
<sequence>MAEQKKKKRRNPTGRFLHVLILIVAILVIFEGRMVINIFTRHGIKAQITQQLDELFADMKTETPETEQKAETKKTTVKNAASDTVAGLTLDSPTTSGKTAESEASSEGTAGTSGYAETGIDHTNKQVVQEQPTAIDDTYFADATFIGDSRLEGFRNQSGITTGDFLTSVGMNVSEIFTKQSIASPDGNITVFQAMYPENCKKIYFMLGTNELGNVWEDFTKSYRVMMSETRRLFPDAIIYAIGVPYVEEAKVTTGDYINNANVDKMNNIILNICDEGGYYFLDVNEVLSDGNHSLISGASSDGVHMYEEYCKKMLDYLKTHYVSETSSSEAFSESSSETSSETESETSSETETAASN</sequence>
<proteinExistence type="predicted"/>
<feature type="compositionally biased region" description="Polar residues" evidence="1">
    <location>
        <begin position="91"/>
        <end position="112"/>
    </location>
</feature>
<gene>
    <name evidence="4" type="ORF">LKD71_07360</name>
</gene>
<accession>A0AAE3DRZ4</accession>
<keyword evidence="2" id="KW-0472">Membrane</keyword>
<dbReference type="SUPFAM" id="SSF52266">
    <property type="entry name" value="SGNH hydrolase"/>
    <property type="match status" value="1"/>
</dbReference>
<dbReference type="EMBL" id="JAJEPR010000009">
    <property type="protein sequence ID" value="MCC2189622.1"/>
    <property type="molecule type" value="Genomic_DNA"/>
</dbReference>
<dbReference type="Pfam" id="PF13472">
    <property type="entry name" value="Lipase_GDSL_2"/>
    <property type="match status" value="1"/>
</dbReference>
<dbReference type="InterPro" id="IPR036514">
    <property type="entry name" value="SGNH_hydro_sf"/>
</dbReference>
<keyword evidence="5" id="KW-1185">Reference proteome</keyword>
<reference evidence="4 5" key="1">
    <citation type="submission" date="2021-10" db="EMBL/GenBank/DDBJ databases">
        <title>Anaerobic single-cell dispensing facilitates the cultivation of human gut bacteria.</title>
        <authorList>
            <person name="Afrizal A."/>
        </authorList>
    </citation>
    <scope>NUCLEOTIDE SEQUENCE [LARGE SCALE GENOMIC DNA]</scope>
    <source>
        <strain evidence="4 5">CLA-AA-H277</strain>
    </source>
</reference>
<comment type="caution">
    <text evidence="4">The sequence shown here is derived from an EMBL/GenBank/DDBJ whole genome shotgun (WGS) entry which is preliminary data.</text>
</comment>
<dbReference type="InterPro" id="IPR013830">
    <property type="entry name" value="SGNH_hydro"/>
</dbReference>
<feature type="region of interest" description="Disordered" evidence="1">
    <location>
        <begin position="328"/>
        <end position="357"/>
    </location>
</feature>
<feature type="region of interest" description="Disordered" evidence="1">
    <location>
        <begin position="87"/>
        <end position="118"/>
    </location>
</feature>
<dbReference type="Gene3D" id="3.40.50.1110">
    <property type="entry name" value="SGNH hydrolase"/>
    <property type="match status" value="1"/>
</dbReference>
<feature type="compositionally biased region" description="Low complexity" evidence="1">
    <location>
        <begin position="328"/>
        <end position="340"/>
    </location>
</feature>
<feature type="transmembrane region" description="Helical" evidence="2">
    <location>
        <begin position="16"/>
        <end position="36"/>
    </location>
</feature>
<evidence type="ECO:0000256" key="2">
    <source>
        <dbReference type="SAM" id="Phobius"/>
    </source>
</evidence>
<evidence type="ECO:0000313" key="4">
    <source>
        <dbReference type="EMBL" id="MCC2189622.1"/>
    </source>
</evidence>
<evidence type="ECO:0000256" key="1">
    <source>
        <dbReference type="SAM" id="MobiDB-lite"/>
    </source>
</evidence>
<dbReference type="AlphaFoldDB" id="A0AAE3DRZ4"/>
<dbReference type="Proteomes" id="UP001197875">
    <property type="component" value="Unassembled WGS sequence"/>
</dbReference>
<keyword evidence="2" id="KW-1133">Transmembrane helix</keyword>
<name>A0AAE3DRZ4_9FIRM</name>
<feature type="domain" description="SGNH hydrolase-type esterase" evidence="3">
    <location>
        <begin position="202"/>
        <end position="306"/>
    </location>
</feature>